<sequence>MSDVSKSTRKHKRRDRSKTNSGVLPVRIPNCNKRPLDEIHSCNSSRVKRRALSATTVGSENQACSIMFFNDREDFKEITTSEYFCDKPKPATKFETSLPNEILFEIFKYLSQSDVFYAFLNLNQRFNQLLQPFTYHIDCSKLSIKQFEHIRNHLGNAKSLTLNNQYAIKQVFRIDLNVFRFPLLEHISLIDPTIDEINLVFSKLKHMSIRTLHIRIQRPSSSTSETTYKSCLQHHLFGSTQIKTLESISVEMHNNDYLQFVDKTDIPTNYDHLKQLTIPLRSFDSLLLLLEHVPNLKKLCVKLFADQAPLNVPLCGKPPIDLVDFELDVTGSELTFDRFVLLMTSRIRAAKLERLAYFNRTTLDQNYFNGHRWEIFLENSFPRLKQLQLCFDMPLDDIQLRLNPIISSFSSFQLHWPIGHMIWRPHSNKTRFKLFTLPYAFDTLKLSTSNSRLFNNVIYEKSFSSVRKIVLDATQGTINDISQQLIHLFKQYCSKTHTLQIQNIVLPVNDALNTCSKSLNVSFRQMKHLIVNECDGRLFPLIFSFAPCLTTLTATGPLLLKYFLKLPAPNAVYLTNIKTLELNCMQIDRQNRLNRLLNNLPTLFPILEHLTIDINPKLYADIKIIKTILDVFIDLISLKIQRTNKYILDKYTQNDRQVRNYFEIHSLRLNHCDTYEIICKDSQLEIWL</sequence>
<feature type="compositionally biased region" description="Basic residues" evidence="1">
    <location>
        <begin position="7"/>
        <end position="16"/>
    </location>
</feature>
<comment type="caution">
    <text evidence="4">The sequence shown here is derived from an EMBL/GenBank/DDBJ whole genome shotgun (WGS) entry which is preliminary data.</text>
</comment>
<dbReference type="EMBL" id="CAJNRE010018250">
    <property type="protein sequence ID" value="CAF2163069.1"/>
    <property type="molecule type" value="Genomic_DNA"/>
</dbReference>
<evidence type="ECO:0000313" key="5">
    <source>
        <dbReference type="EMBL" id="CAF2163069.1"/>
    </source>
</evidence>
<dbReference type="EMBL" id="CAJNOW010003084">
    <property type="protein sequence ID" value="CAF1370696.1"/>
    <property type="molecule type" value="Genomic_DNA"/>
</dbReference>
<dbReference type="PROSITE" id="PS50181">
    <property type="entry name" value="FBOX"/>
    <property type="match status" value="1"/>
</dbReference>
<protein>
    <recommendedName>
        <fullName evidence="2">F-box domain-containing protein</fullName>
    </recommendedName>
</protein>
<dbReference type="Proteomes" id="UP000663834">
    <property type="component" value="Unassembled WGS sequence"/>
</dbReference>
<dbReference type="InterPro" id="IPR001810">
    <property type="entry name" value="F-box_dom"/>
</dbReference>
<evidence type="ECO:0000259" key="2">
    <source>
        <dbReference type="PROSITE" id="PS50181"/>
    </source>
</evidence>
<evidence type="ECO:0000313" key="3">
    <source>
        <dbReference type="EMBL" id="CAF1092146.1"/>
    </source>
</evidence>
<feature type="region of interest" description="Disordered" evidence="1">
    <location>
        <begin position="1"/>
        <end position="24"/>
    </location>
</feature>
<dbReference type="EMBL" id="CAJNOV010002206">
    <property type="protein sequence ID" value="CAF1092146.1"/>
    <property type="molecule type" value="Genomic_DNA"/>
</dbReference>
<dbReference type="AlphaFoldDB" id="A0A815J168"/>
<accession>A0A815J168</accession>
<evidence type="ECO:0000313" key="6">
    <source>
        <dbReference type="Proteomes" id="UP000663834"/>
    </source>
</evidence>
<dbReference type="OrthoDB" id="10015810at2759"/>
<gene>
    <name evidence="3" type="ORF">CJN711_LOCUS6719</name>
    <name evidence="4" type="ORF">KQP761_LOCUS8206</name>
    <name evidence="5" type="ORF">MBJ925_LOCUS33287</name>
</gene>
<reference evidence="4" key="1">
    <citation type="submission" date="2021-02" db="EMBL/GenBank/DDBJ databases">
        <authorList>
            <person name="Nowell W R."/>
        </authorList>
    </citation>
    <scope>NUCLEOTIDE SEQUENCE</scope>
</reference>
<evidence type="ECO:0000256" key="1">
    <source>
        <dbReference type="SAM" id="MobiDB-lite"/>
    </source>
</evidence>
<dbReference type="Proteomes" id="UP000663855">
    <property type="component" value="Unassembled WGS sequence"/>
</dbReference>
<proteinExistence type="predicted"/>
<feature type="domain" description="F-box" evidence="2">
    <location>
        <begin position="92"/>
        <end position="131"/>
    </location>
</feature>
<evidence type="ECO:0000313" key="4">
    <source>
        <dbReference type="EMBL" id="CAF1370696.1"/>
    </source>
</evidence>
<organism evidence="4 6">
    <name type="scientific">Rotaria magnacalcarata</name>
    <dbReference type="NCBI Taxonomy" id="392030"/>
    <lineage>
        <taxon>Eukaryota</taxon>
        <taxon>Metazoa</taxon>
        <taxon>Spiralia</taxon>
        <taxon>Gnathifera</taxon>
        <taxon>Rotifera</taxon>
        <taxon>Eurotatoria</taxon>
        <taxon>Bdelloidea</taxon>
        <taxon>Philodinida</taxon>
        <taxon>Philodinidae</taxon>
        <taxon>Rotaria</taxon>
    </lineage>
</organism>
<dbReference type="Proteomes" id="UP000663824">
    <property type="component" value="Unassembled WGS sequence"/>
</dbReference>
<name>A0A815J168_9BILA</name>